<dbReference type="EMBL" id="CAUYUJ010020505">
    <property type="protein sequence ID" value="CAK0898806.1"/>
    <property type="molecule type" value="Genomic_DNA"/>
</dbReference>
<gene>
    <name evidence="2" type="ORF">PCOR1329_LOCUS76501</name>
</gene>
<name>A0ABN9XGI9_9DINO</name>
<evidence type="ECO:0000256" key="1">
    <source>
        <dbReference type="SAM" id="MobiDB-lite"/>
    </source>
</evidence>
<dbReference type="Proteomes" id="UP001189429">
    <property type="component" value="Unassembled WGS sequence"/>
</dbReference>
<evidence type="ECO:0000313" key="3">
    <source>
        <dbReference type="Proteomes" id="UP001189429"/>
    </source>
</evidence>
<evidence type="ECO:0008006" key="4">
    <source>
        <dbReference type="Google" id="ProtNLM"/>
    </source>
</evidence>
<accession>A0ABN9XGI9</accession>
<reference evidence="2" key="1">
    <citation type="submission" date="2023-10" db="EMBL/GenBank/DDBJ databases">
        <authorList>
            <person name="Chen Y."/>
            <person name="Shah S."/>
            <person name="Dougan E. K."/>
            <person name="Thang M."/>
            <person name="Chan C."/>
        </authorList>
    </citation>
    <scope>NUCLEOTIDE SEQUENCE [LARGE SCALE GENOMIC DNA]</scope>
</reference>
<comment type="caution">
    <text evidence="2">The sequence shown here is derived from an EMBL/GenBank/DDBJ whole genome shotgun (WGS) entry which is preliminary data.</text>
</comment>
<feature type="region of interest" description="Disordered" evidence="1">
    <location>
        <begin position="34"/>
        <end position="58"/>
    </location>
</feature>
<sequence length="131" mass="14482">MSEAHLADLFDRSLIPVRFSLGRSPTHITIRVNERSTQHRRMSRASGSRKSLERPPLRRQCARRAAISPVRPPPDCELDWCGKTCQDIQSKFPDCACPTWAAGETYSSVAKGKGKFGDVGEYSKGDFGTAA</sequence>
<keyword evidence="3" id="KW-1185">Reference proteome</keyword>
<proteinExistence type="predicted"/>
<organism evidence="2 3">
    <name type="scientific">Prorocentrum cordatum</name>
    <dbReference type="NCBI Taxonomy" id="2364126"/>
    <lineage>
        <taxon>Eukaryota</taxon>
        <taxon>Sar</taxon>
        <taxon>Alveolata</taxon>
        <taxon>Dinophyceae</taxon>
        <taxon>Prorocentrales</taxon>
        <taxon>Prorocentraceae</taxon>
        <taxon>Prorocentrum</taxon>
    </lineage>
</organism>
<protein>
    <recommendedName>
        <fullName evidence="4">Peptidylprolyl isomerase</fullName>
    </recommendedName>
</protein>
<evidence type="ECO:0000313" key="2">
    <source>
        <dbReference type="EMBL" id="CAK0898806.1"/>
    </source>
</evidence>